<sequence length="186" mass="19678">MPTLTAAPTTAAAAETVQELVWRALNDIDPFWETALGRTISAEVVPFDSRLGERPTCDGDAVKVAGYCPATTKSDTIIWDVSELERIRTEGGDLAVALVMAHEYGHAVEDAVGQPSRGVTAENRADCLSGAYMRTNATDYTGDWDAAVNAAKPEGTEDADQRAARIAGIEAGRAMTDPAACLSYSP</sequence>
<dbReference type="EMBL" id="AP022567">
    <property type="protein sequence ID" value="BBX30727.1"/>
    <property type="molecule type" value="Genomic_DNA"/>
</dbReference>
<reference evidence="1" key="2">
    <citation type="submission" date="2020-02" db="EMBL/GenBank/DDBJ databases">
        <authorList>
            <person name="Matsumoto Y."/>
            <person name="Motooka D."/>
            <person name="Nakamura S."/>
        </authorList>
    </citation>
    <scope>NUCLEOTIDE SEQUENCE</scope>
    <source>
        <strain evidence="1">JCM 12375</strain>
    </source>
</reference>
<evidence type="ECO:0000313" key="2">
    <source>
        <dbReference type="EMBL" id="BBX35954.1"/>
    </source>
</evidence>
<protein>
    <recommendedName>
        <fullName evidence="4">Metalloprotease</fullName>
    </recommendedName>
</protein>
<keyword evidence="3" id="KW-1185">Reference proteome</keyword>
<dbReference type="EMBL" id="AP022567">
    <property type="protein sequence ID" value="BBX35954.1"/>
    <property type="molecule type" value="Genomic_DNA"/>
</dbReference>
<dbReference type="Proteomes" id="UP000465622">
    <property type="component" value="Chromosome"/>
</dbReference>
<organism evidence="1 3">
    <name type="scientific">Mycolicibacterium mageritense</name>
    <name type="common">Mycobacterium mageritense</name>
    <dbReference type="NCBI Taxonomy" id="53462"/>
    <lineage>
        <taxon>Bacteria</taxon>
        <taxon>Bacillati</taxon>
        <taxon>Actinomycetota</taxon>
        <taxon>Actinomycetes</taxon>
        <taxon>Mycobacteriales</taxon>
        <taxon>Mycobacteriaceae</taxon>
        <taxon>Mycolicibacterium</taxon>
    </lineage>
</organism>
<evidence type="ECO:0000313" key="3">
    <source>
        <dbReference type="Proteomes" id="UP000465622"/>
    </source>
</evidence>
<name>A0ABM7HJR3_MYCME</name>
<gene>
    <name evidence="1" type="ORF">MMAGJ_00090</name>
    <name evidence="2" type="ORF">MMAGJ_52360</name>
</gene>
<reference evidence="1 3" key="1">
    <citation type="journal article" date="2019" name="Emerg. Microbes Infect.">
        <title>Comprehensive subspecies identification of 175 nontuberculous mycobacteria species based on 7547 genomic profiles.</title>
        <authorList>
            <person name="Matsumoto Y."/>
            <person name="Kinjo T."/>
            <person name="Motooka D."/>
            <person name="Nabeya D."/>
            <person name="Jung N."/>
            <person name="Uechi K."/>
            <person name="Horii T."/>
            <person name="Iida T."/>
            <person name="Fujita J."/>
            <person name="Nakamura S."/>
        </authorList>
    </citation>
    <scope>NUCLEOTIDE SEQUENCE [LARGE SCALE GENOMIC DNA]</scope>
    <source>
        <strain evidence="1 3">JCM 12375</strain>
    </source>
</reference>
<evidence type="ECO:0000313" key="1">
    <source>
        <dbReference type="EMBL" id="BBX30727.1"/>
    </source>
</evidence>
<dbReference type="InterPro" id="IPR007343">
    <property type="entry name" value="Uncharacterised_pept_Zn_put"/>
</dbReference>
<evidence type="ECO:0008006" key="4">
    <source>
        <dbReference type="Google" id="ProtNLM"/>
    </source>
</evidence>
<dbReference type="Pfam" id="PF04228">
    <property type="entry name" value="Zn_peptidase"/>
    <property type="match status" value="1"/>
</dbReference>
<proteinExistence type="predicted"/>
<accession>A0ABM7HJR3</accession>